<evidence type="ECO:0000259" key="2">
    <source>
        <dbReference type="Pfam" id="PF07510"/>
    </source>
</evidence>
<comment type="caution">
    <text evidence="3">The sequence shown here is derived from an EMBL/GenBank/DDBJ whole genome shotgun (WGS) entry which is preliminary data.</text>
</comment>
<protein>
    <submittedName>
        <fullName evidence="3">HNH endonuclease family protein</fullName>
    </submittedName>
</protein>
<reference evidence="3" key="1">
    <citation type="submission" date="2021-07" db="EMBL/GenBank/DDBJ databases">
        <title>Neiella marina sp. nov., isolated from the intestinal content of sea cucumber Apostichopus japonicus.</title>
        <authorList>
            <person name="Bai X."/>
        </authorList>
    </citation>
    <scope>NUCLEOTIDE SEQUENCE</scope>
    <source>
        <strain evidence="3">126</strain>
    </source>
</reference>
<dbReference type="RefSeq" id="WP_220104006.1">
    <property type="nucleotide sequence ID" value="NZ_JAHZSS010000010.1"/>
</dbReference>
<evidence type="ECO:0000313" key="3">
    <source>
        <dbReference type="EMBL" id="MBW8191323.1"/>
    </source>
</evidence>
<proteinExistence type="predicted"/>
<dbReference type="Pfam" id="PF07510">
    <property type="entry name" value="GmrSD_C"/>
    <property type="match status" value="1"/>
</dbReference>
<keyword evidence="3" id="KW-0540">Nuclease</keyword>
<keyword evidence="3" id="KW-0378">Hydrolase</keyword>
<keyword evidence="1" id="KW-0732">Signal</keyword>
<accession>A0ABS7EG97</accession>
<feature type="signal peptide" evidence="1">
    <location>
        <begin position="1"/>
        <end position="29"/>
    </location>
</feature>
<dbReference type="PANTHER" id="PTHR24094:SF15">
    <property type="entry name" value="AMP-DEPENDENT SYNTHETASE_LIGASE DOMAIN-CONTAINING PROTEIN-RELATED"/>
    <property type="match status" value="1"/>
</dbReference>
<dbReference type="Proteomes" id="UP001166251">
    <property type="component" value="Unassembled WGS sequence"/>
</dbReference>
<organism evidence="3 4">
    <name type="scientific">Neiella holothuriorum</name>
    <dbReference type="NCBI Taxonomy" id="2870530"/>
    <lineage>
        <taxon>Bacteria</taxon>
        <taxon>Pseudomonadati</taxon>
        <taxon>Pseudomonadota</taxon>
        <taxon>Gammaproteobacteria</taxon>
        <taxon>Alteromonadales</taxon>
        <taxon>Echinimonadaceae</taxon>
        <taxon>Neiella</taxon>
    </lineage>
</organism>
<dbReference type="InterPro" id="IPR011089">
    <property type="entry name" value="GmrSD_C"/>
</dbReference>
<gene>
    <name evidence="3" type="ORF">K0504_09765</name>
</gene>
<sequence>MGSKSILMSSVAGALVAGIALIASSAAIAASPSSANEQGGTYSRSDWPHWLDDDSDCQNTRAETLINYSKVVVTFRRTKGCIVDLGEWYDPYSGHTFNKASDLDIDKIVALEWAHRHGGADWPTSKKAQFANDPVNLQPVSLSLNRQKGSKGPTEWLPPNQQYRCQYVARFAAVVRQYGLQFSTSDAQAVRQMLTTCGYGESGFMPS</sequence>
<keyword evidence="3" id="KW-0255">Endonuclease</keyword>
<keyword evidence="4" id="KW-1185">Reference proteome</keyword>
<feature type="domain" description="GmrSD restriction endonucleases C-terminal" evidence="2">
    <location>
        <begin position="85"/>
        <end position="187"/>
    </location>
</feature>
<dbReference type="GO" id="GO:0004519">
    <property type="term" value="F:endonuclease activity"/>
    <property type="evidence" value="ECO:0007669"/>
    <property type="project" value="UniProtKB-KW"/>
</dbReference>
<dbReference type="PANTHER" id="PTHR24094">
    <property type="entry name" value="SECRETED PROTEIN"/>
    <property type="match status" value="1"/>
</dbReference>
<feature type="chain" id="PRO_5046583028" evidence="1">
    <location>
        <begin position="30"/>
        <end position="207"/>
    </location>
</feature>
<name>A0ABS7EG97_9GAMM</name>
<dbReference type="EMBL" id="JAHZSS010000010">
    <property type="protein sequence ID" value="MBW8191323.1"/>
    <property type="molecule type" value="Genomic_DNA"/>
</dbReference>
<evidence type="ECO:0000313" key="4">
    <source>
        <dbReference type="Proteomes" id="UP001166251"/>
    </source>
</evidence>
<evidence type="ECO:0000256" key="1">
    <source>
        <dbReference type="SAM" id="SignalP"/>
    </source>
</evidence>